<protein>
    <submittedName>
        <fullName evidence="2">DUF3754 domain-containing protein</fullName>
    </submittedName>
</protein>
<comment type="caution">
    <text evidence="2">The sequence shown here is derived from an EMBL/GenBank/DDBJ whole genome shotgun (WGS) entry which is preliminary data.</text>
</comment>
<proteinExistence type="predicted"/>
<organism evidence="2 3">
    <name type="scientific">Alteromonas hispanica</name>
    <dbReference type="NCBI Taxonomy" id="315421"/>
    <lineage>
        <taxon>Bacteria</taxon>
        <taxon>Pseudomonadati</taxon>
        <taxon>Pseudomonadota</taxon>
        <taxon>Gammaproteobacteria</taxon>
        <taxon>Alteromonadales</taxon>
        <taxon>Alteromonadaceae</taxon>
        <taxon>Alteromonas/Salinimonas group</taxon>
        <taxon>Alteromonas</taxon>
    </lineage>
</organism>
<reference evidence="2 3" key="1">
    <citation type="submission" date="2020-01" db="EMBL/GenBank/DDBJ databases">
        <title>Genomes of bacteria type strains.</title>
        <authorList>
            <person name="Chen J."/>
            <person name="Zhu S."/>
            <person name="Yang J."/>
        </authorList>
    </citation>
    <scope>NUCLEOTIDE SEQUENCE [LARGE SCALE GENOMIC DNA]</scope>
    <source>
        <strain evidence="2 3">LMG 22958</strain>
    </source>
</reference>
<dbReference type="PANTHER" id="PTHR33645">
    <property type="entry name" value="AMINOPEPTIDASE (DUF3754)"/>
    <property type="match status" value="1"/>
</dbReference>
<dbReference type="Proteomes" id="UP000478837">
    <property type="component" value="Unassembled WGS sequence"/>
</dbReference>
<feature type="transmembrane region" description="Helical" evidence="1">
    <location>
        <begin position="274"/>
        <end position="291"/>
    </location>
</feature>
<sequence>MSSERFIPFRKADVVSMCNDVLINKETADADSTANSFEVFCNLLVNRIHFQYHEQLERLKNSYALFDPNKDTRTLKDITDSERKAVQKDFASEFSTLLDSANFEKVTDTDLEDALHEESLFKVRLAVSFDDFQEVVFYRRGESVKTETLRTFFGLRKKSISFTNYERVAVYITFKDKDYFEQRKGTKKQLPVTFTPGATIIKLFQNVPKADLEMLFPNSEVKMRPLDKLIIGASATVGGIVVLVTKLGASILLLSSFLAFWLGLKDESVELTKQSLITFGIGMGVFGSFVFKEWSKFKNRKIRFMKALSDNLYFKNLDNNAGVFHTLVDAAEEEDCKEALLAYTFLLKHEGAGMSADELDKEIEAWFEHTHNCTLDFDVSDAIDKLVKMKLVDTKPVETGLEETKFVETKLADKNNVRFTAKPLKNAINELDEYWDNIYQG</sequence>
<dbReference type="Pfam" id="PF12576">
    <property type="entry name" value="DUF3754"/>
    <property type="match status" value="1"/>
</dbReference>
<dbReference type="RefSeq" id="WP_163111655.1">
    <property type="nucleotide sequence ID" value="NZ_JAAAWP010000005.1"/>
</dbReference>
<name>A0A6L9MU40_9ALTE</name>
<keyword evidence="3" id="KW-1185">Reference proteome</keyword>
<gene>
    <name evidence="2" type="ORF">GTW09_09215</name>
</gene>
<keyword evidence="1" id="KW-0812">Transmembrane</keyword>
<dbReference type="InterPro" id="IPR022227">
    <property type="entry name" value="DUF3754"/>
</dbReference>
<feature type="transmembrane region" description="Helical" evidence="1">
    <location>
        <begin position="229"/>
        <end position="262"/>
    </location>
</feature>
<dbReference type="AlphaFoldDB" id="A0A6L9MU40"/>
<evidence type="ECO:0000256" key="1">
    <source>
        <dbReference type="SAM" id="Phobius"/>
    </source>
</evidence>
<keyword evidence="1" id="KW-0472">Membrane</keyword>
<evidence type="ECO:0000313" key="2">
    <source>
        <dbReference type="EMBL" id="NDW21696.1"/>
    </source>
</evidence>
<accession>A0A6L9MU40</accession>
<dbReference type="PANTHER" id="PTHR33645:SF11">
    <property type="entry name" value="AMINOPEPTIDASE (DUF3754)"/>
    <property type="match status" value="1"/>
</dbReference>
<evidence type="ECO:0000313" key="3">
    <source>
        <dbReference type="Proteomes" id="UP000478837"/>
    </source>
</evidence>
<dbReference type="EMBL" id="JAAAWP010000005">
    <property type="protein sequence ID" value="NDW21696.1"/>
    <property type="molecule type" value="Genomic_DNA"/>
</dbReference>
<keyword evidence="1" id="KW-1133">Transmembrane helix</keyword>